<gene>
    <name evidence="3" type="ORF">K491DRAFT_679541</name>
</gene>
<evidence type="ECO:0000313" key="3">
    <source>
        <dbReference type="EMBL" id="KAF2654613.1"/>
    </source>
</evidence>
<name>A0A6A6T6R2_9PLEO</name>
<dbReference type="InterPro" id="IPR001810">
    <property type="entry name" value="F-box_dom"/>
</dbReference>
<feature type="compositionally biased region" description="Low complexity" evidence="1">
    <location>
        <begin position="362"/>
        <end position="375"/>
    </location>
</feature>
<protein>
    <recommendedName>
        <fullName evidence="2">F-box domain-containing protein</fullName>
    </recommendedName>
</protein>
<evidence type="ECO:0000256" key="1">
    <source>
        <dbReference type="SAM" id="MobiDB-lite"/>
    </source>
</evidence>
<dbReference type="InterPro" id="IPR036047">
    <property type="entry name" value="F-box-like_dom_sf"/>
</dbReference>
<keyword evidence="4" id="KW-1185">Reference proteome</keyword>
<dbReference type="SUPFAM" id="SSF81383">
    <property type="entry name" value="F-box domain"/>
    <property type="match status" value="1"/>
</dbReference>
<dbReference type="Proteomes" id="UP000799324">
    <property type="component" value="Unassembled WGS sequence"/>
</dbReference>
<dbReference type="Pfam" id="PF00646">
    <property type="entry name" value="F-box"/>
    <property type="match status" value="1"/>
</dbReference>
<dbReference type="PROSITE" id="PS50181">
    <property type="entry name" value="FBOX"/>
    <property type="match status" value="1"/>
</dbReference>
<dbReference type="Gene3D" id="1.20.1280.50">
    <property type="match status" value="1"/>
</dbReference>
<feature type="region of interest" description="Disordered" evidence="1">
    <location>
        <begin position="362"/>
        <end position="381"/>
    </location>
</feature>
<evidence type="ECO:0000259" key="2">
    <source>
        <dbReference type="PROSITE" id="PS50181"/>
    </source>
</evidence>
<reference evidence="3" key="1">
    <citation type="journal article" date="2020" name="Stud. Mycol.">
        <title>101 Dothideomycetes genomes: a test case for predicting lifestyles and emergence of pathogens.</title>
        <authorList>
            <person name="Haridas S."/>
            <person name="Albert R."/>
            <person name="Binder M."/>
            <person name="Bloem J."/>
            <person name="Labutti K."/>
            <person name="Salamov A."/>
            <person name="Andreopoulos B."/>
            <person name="Baker S."/>
            <person name="Barry K."/>
            <person name="Bills G."/>
            <person name="Bluhm B."/>
            <person name="Cannon C."/>
            <person name="Castanera R."/>
            <person name="Culley D."/>
            <person name="Daum C."/>
            <person name="Ezra D."/>
            <person name="Gonzalez J."/>
            <person name="Henrissat B."/>
            <person name="Kuo A."/>
            <person name="Liang C."/>
            <person name="Lipzen A."/>
            <person name="Lutzoni F."/>
            <person name="Magnuson J."/>
            <person name="Mondo S."/>
            <person name="Nolan M."/>
            <person name="Ohm R."/>
            <person name="Pangilinan J."/>
            <person name="Park H.-J."/>
            <person name="Ramirez L."/>
            <person name="Alfaro M."/>
            <person name="Sun H."/>
            <person name="Tritt A."/>
            <person name="Yoshinaga Y."/>
            <person name="Zwiers L.-H."/>
            <person name="Turgeon B."/>
            <person name="Goodwin S."/>
            <person name="Spatafora J."/>
            <person name="Crous P."/>
            <person name="Grigoriev I."/>
        </authorList>
    </citation>
    <scope>NUCLEOTIDE SEQUENCE</scope>
    <source>
        <strain evidence="3">CBS 122681</strain>
    </source>
</reference>
<dbReference type="OrthoDB" id="5359231at2759"/>
<proteinExistence type="predicted"/>
<dbReference type="AlphaFoldDB" id="A0A6A6T6R2"/>
<accession>A0A6A6T6R2</accession>
<evidence type="ECO:0000313" key="4">
    <source>
        <dbReference type="Proteomes" id="UP000799324"/>
    </source>
</evidence>
<sequence length="611" mass="68920">MPITLEKLPFDILFYVACSLDFDDIIHLGRTCRQLRLLLNENTLCRKVIEAHAPHSREAQSAQIQRTTYSEALESIYSRRDAFSNAYPFSARILGHGTAFIYRQGVLCVLHGSVIRISDIYARSELCEIDLSFLSGPNSASGPSCEPLISLLHFSDGIISIHCKNRVSWPRNRIIAFRTDPALPANQREITSIQLESSSKLFVRHTSSSLYFGTHTGVSSDGHHEWEIQGVSLDNGSFQTQRPIQLVDFFGGDIGSTVAFEIHDGYFYAVSNQTSFDVEELDWTSFYHCIRFPLDDPHPNVEANKRVYRRQHAEGPIHDSWTDLSIQIDEQTNSPLIVESRREWQKSSSHKMRAFYISEFNTNSTTPSTGNSPDSGLRDEPMLPLDDPFSNLVDSTNHPHWAPTQPRYSWNVHPEVLPNTETCRSFLLARTKVRAYNYSCHSFIDLVEDDGCCGVSSSNSCLRIRIGSRRLAPFHWESLGKAESSKSRQVHPPFTDDDVSYSHSTIKMWPPVGALCPCSLRLHKILNPPFNSGTISNRKITGVVDERSLVYMVKPGRTYAPEDDALGVIILIDFSRGPSPAMSADDVINVAEDQWHWTPGYHAYCQTGDCR</sequence>
<feature type="domain" description="F-box" evidence="2">
    <location>
        <begin position="2"/>
        <end position="48"/>
    </location>
</feature>
<dbReference type="EMBL" id="MU004361">
    <property type="protein sequence ID" value="KAF2654613.1"/>
    <property type="molecule type" value="Genomic_DNA"/>
</dbReference>
<organism evidence="3 4">
    <name type="scientific">Lophiostoma macrostomum CBS 122681</name>
    <dbReference type="NCBI Taxonomy" id="1314788"/>
    <lineage>
        <taxon>Eukaryota</taxon>
        <taxon>Fungi</taxon>
        <taxon>Dikarya</taxon>
        <taxon>Ascomycota</taxon>
        <taxon>Pezizomycotina</taxon>
        <taxon>Dothideomycetes</taxon>
        <taxon>Pleosporomycetidae</taxon>
        <taxon>Pleosporales</taxon>
        <taxon>Lophiostomataceae</taxon>
        <taxon>Lophiostoma</taxon>
    </lineage>
</organism>